<accession>A0A3N1NUX2</accession>
<gene>
    <name evidence="2" type="ORF">EDC28_109129</name>
</gene>
<evidence type="ECO:0000259" key="1">
    <source>
        <dbReference type="Pfam" id="PF12146"/>
    </source>
</evidence>
<name>A0A3N1NUX2_9GAMM</name>
<dbReference type="PANTHER" id="PTHR11614">
    <property type="entry name" value="PHOSPHOLIPASE-RELATED"/>
    <property type="match status" value="1"/>
</dbReference>
<organism evidence="2 3">
    <name type="scientific">Gallaecimonas pentaromativorans</name>
    <dbReference type="NCBI Taxonomy" id="584787"/>
    <lineage>
        <taxon>Bacteria</taxon>
        <taxon>Pseudomonadati</taxon>
        <taxon>Pseudomonadota</taxon>
        <taxon>Gammaproteobacteria</taxon>
        <taxon>Enterobacterales</taxon>
        <taxon>Gallaecimonadaceae</taxon>
        <taxon>Gallaecimonas</taxon>
    </lineage>
</organism>
<dbReference type="OrthoDB" id="9788260at2"/>
<evidence type="ECO:0000313" key="2">
    <source>
        <dbReference type="EMBL" id="ROQ22642.1"/>
    </source>
</evidence>
<dbReference type="AlphaFoldDB" id="A0A3N1NUX2"/>
<dbReference type="EMBL" id="RJUL01000009">
    <property type="protein sequence ID" value="ROQ22642.1"/>
    <property type="molecule type" value="Genomic_DNA"/>
</dbReference>
<sequence>MWLTEAQFERLYPDAIRGYFDAGQQGQLEGLDGVSLHYRLFLPEGASTLLVLSSGRTESVIKYQELIFELGQKGIAVAALDHRGQGLSGRLTGDSELGFVEDFDHYGADLDHFVQKVVVPLGYARHWLLAHSMGGCISALYLERYPHPFEKVVMTSPMFAINTAPFPLWVARGMARWQSLQDEKRGQPRYVPTAGPYQRRPFENNELSHSTLRFERNLDWLDELPGARLGGPSAQWLNAAFLAMEKAIANAVNIKVPVLVIAAGDDKVVSLAGQRAFVDALPDGRLDIVAGGWHELLLESDDYRLLTLATLWSFFND</sequence>
<dbReference type="STRING" id="584787.GCA_001247655_02058"/>
<dbReference type="Gene3D" id="3.40.50.1820">
    <property type="entry name" value="alpha/beta hydrolase"/>
    <property type="match status" value="1"/>
</dbReference>
<dbReference type="InterPro" id="IPR029058">
    <property type="entry name" value="AB_hydrolase_fold"/>
</dbReference>
<dbReference type="InterPro" id="IPR022742">
    <property type="entry name" value="Hydrolase_4"/>
</dbReference>
<reference evidence="2 3" key="1">
    <citation type="submission" date="2018-11" db="EMBL/GenBank/DDBJ databases">
        <title>Genomic Encyclopedia of Type Strains, Phase IV (KMG-IV): sequencing the most valuable type-strain genomes for metagenomic binning, comparative biology and taxonomic classification.</title>
        <authorList>
            <person name="Goeker M."/>
        </authorList>
    </citation>
    <scope>NUCLEOTIDE SEQUENCE [LARGE SCALE GENOMIC DNA]</scope>
    <source>
        <strain evidence="2 3">DSM 21945</strain>
    </source>
</reference>
<dbReference type="Proteomes" id="UP000268033">
    <property type="component" value="Unassembled WGS sequence"/>
</dbReference>
<dbReference type="Pfam" id="PF12146">
    <property type="entry name" value="Hydrolase_4"/>
    <property type="match status" value="1"/>
</dbReference>
<protein>
    <submittedName>
        <fullName evidence="2">Lysophospholipase</fullName>
    </submittedName>
</protein>
<keyword evidence="3" id="KW-1185">Reference proteome</keyword>
<proteinExistence type="predicted"/>
<feature type="domain" description="Serine aminopeptidase S33" evidence="1">
    <location>
        <begin position="49"/>
        <end position="301"/>
    </location>
</feature>
<evidence type="ECO:0000313" key="3">
    <source>
        <dbReference type="Proteomes" id="UP000268033"/>
    </source>
</evidence>
<comment type="caution">
    <text evidence="2">The sequence shown here is derived from an EMBL/GenBank/DDBJ whole genome shotgun (WGS) entry which is preliminary data.</text>
</comment>
<dbReference type="RefSeq" id="WP_050660595.1">
    <property type="nucleotide sequence ID" value="NZ_LFWC01000021.1"/>
</dbReference>
<dbReference type="SUPFAM" id="SSF53474">
    <property type="entry name" value="alpha/beta-Hydrolases"/>
    <property type="match status" value="1"/>
</dbReference>
<dbReference type="InterPro" id="IPR051044">
    <property type="entry name" value="MAG_DAG_Lipase"/>
</dbReference>